<dbReference type="EMBL" id="CP052909">
    <property type="protein sequence ID" value="QNJ99041.1"/>
    <property type="molecule type" value="Genomic_DNA"/>
</dbReference>
<name>A0A7G8PXH5_9FLAO</name>
<keyword evidence="1" id="KW-0472">Membrane</keyword>
<gene>
    <name evidence="2" type="ORF">ALE3EI_2505</name>
</gene>
<proteinExistence type="predicted"/>
<dbReference type="RefSeq" id="WP_186989198.1">
    <property type="nucleotide sequence ID" value="NZ_CP052909.1"/>
</dbReference>
<dbReference type="Proteomes" id="UP000515514">
    <property type="component" value="Chromosome"/>
</dbReference>
<organism evidence="2 3">
    <name type="scientific">Constantimarinum furrinae</name>
    <dbReference type="NCBI Taxonomy" id="2562285"/>
    <lineage>
        <taxon>Bacteria</taxon>
        <taxon>Pseudomonadati</taxon>
        <taxon>Bacteroidota</taxon>
        <taxon>Flavobacteriia</taxon>
        <taxon>Flavobacteriales</taxon>
        <taxon>Flavobacteriaceae</taxon>
        <taxon>Altibacter/Constantimarinum group</taxon>
        <taxon>Constantimarinum</taxon>
    </lineage>
</organism>
<dbReference type="KEGG" id="alti:ALE3EI_2505"/>
<evidence type="ECO:0000313" key="2">
    <source>
        <dbReference type="EMBL" id="QNJ99041.1"/>
    </source>
</evidence>
<accession>A0A7G8PXH5</accession>
<evidence type="ECO:0000313" key="3">
    <source>
        <dbReference type="Proteomes" id="UP000515514"/>
    </source>
</evidence>
<sequence>MKSKLILRTILAVIVGELALALLTTVAQGVIVQGVHWGISSTSDLIIGGVATLAAGVASGVLAVIIGGKGNFWPHIFLSMLIATETTYLIATDHIGNPLWFAILSALGLIAAVWMGFYIFRKK</sequence>
<keyword evidence="3" id="KW-1185">Reference proteome</keyword>
<keyword evidence="1" id="KW-1133">Transmembrane helix</keyword>
<reference evidence="2 3" key="1">
    <citation type="submission" date="2020-04" db="EMBL/GenBank/DDBJ databases">
        <title>Genome sequence of Altibacter aquimarinus strain ALE3EI.</title>
        <authorList>
            <person name="Oh H.-M."/>
            <person name="Jang D."/>
        </authorList>
    </citation>
    <scope>NUCLEOTIDE SEQUENCE [LARGE SCALE GENOMIC DNA]</scope>
    <source>
        <strain evidence="2 3">ALE3EI</strain>
    </source>
</reference>
<feature type="transmembrane region" description="Helical" evidence="1">
    <location>
        <begin position="45"/>
        <end position="65"/>
    </location>
</feature>
<keyword evidence="1" id="KW-0812">Transmembrane</keyword>
<protein>
    <submittedName>
        <fullName evidence="2">Uncharacterized protein</fullName>
    </submittedName>
</protein>
<evidence type="ECO:0000256" key="1">
    <source>
        <dbReference type="SAM" id="Phobius"/>
    </source>
</evidence>
<dbReference type="AlphaFoldDB" id="A0A7G8PXH5"/>
<feature type="transmembrane region" description="Helical" evidence="1">
    <location>
        <begin position="97"/>
        <end position="120"/>
    </location>
</feature>